<dbReference type="Pfam" id="PF04185">
    <property type="entry name" value="Phosphoesterase"/>
    <property type="match status" value="1"/>
</dbReference>
<reference evidence="2 3" key="1">
    <citation type="submission" date="2018-07" db="EMBL/GenBank/DDBJ databases">
        <title>Genomic Encyclopedia of Type Strains, Phase IV (KMG-IV): sequencing the most valuable type-strain genomes for metagenomic binning, comparative biology and taxonomic classification.</title>
        <authorList>
            <person name="Goeker M."/>
        </authorList>
    </citation>
    <scope>NUCLEOTIDE SEQUENCE [LARGE SCALE GENOMIC DNA]</scope>
    <source>
        <strain evidence="2 3">DSM 5603</strain>
    </source>
</reference>
<keyword evidence="1" id="KW-0378">Hydrolase</keyword>
<name>A0A370G6C0_GLULI</name>
<dbReference type="AlphaFoldDB" id="A0A370G6C0"/>
<gene>
    <name evidence="2" type="ORF">C7453_102148</name>
</gene>
<sequence>MTGPQFHVPRLRSGKESEIIMTKRSIVRHLGAMLFATSALVASQQAHAAHHAAAGLENVPHYENIIVIEMENRQYGEIIGAEPASSPHMTALARTYNSATSYYGISHPSEPNYIAMMAGDQEGVLDDDGWYCQADGTQLSPDKAIVAGKPDSAPMNRPCNGIKKNKTYVVHHFTVPNFYAQLNKAGISWSMYNQSMPANPQTGESMPEMPTYPASDDTTADVRGLYASKHNPSVNFDDIREAPDFHAHNRNEQDFFSDLKKGALPRFAYFVPDQCHDDHGPSGPMNAHPECKGHGYGPSPLLTTGDNYVQTLVEHIQASPQWKSKKNVAIVVTFDEDDSGGAGVQGCCGYHPVAPGQPHKGVVNQGGGRIPTLVITNHGVRGVQDDTPYNHYALLRTMEDAFGIAEHIGHANDGTAVQPADGSFVQTPVVPMAKMFALATH</sequence>
<keyword evidence="3" id="KW-1185">Reference proteome</keyword>
<protein>
    <submittedName>
        <fullName evidence="2">Phosphoesterase family protein</fullName>
    </submittedName>
</protein>
<dbReference type="Proteomes" id="UP000254958">
    <property type="component" value="Unassembled WGS sequence"/>
</dbReference>
<dbReference type="InterPro" id="IPR007312">
    <property type="entry name" value="Phosphoesterase"/>
</dbReference>
<accession>A0A370G6C0</accession>
<dbReference type="OrthoDB" id="9770871at2"/>
<evidence type="ECO:0000313" key="3">
    <source>
        <dbReference type="Proteomes" id="UP000254958"/>
    </source>
</evidence>
<evidence type="ECO:0000313" key="2">
    <source>
        <dbReference type="EMBL" id="RDI39361.1"/>
    </source>
</evidence>
<dbReference type="GO" id="GO:0009395">
    <property type="term" value="P:phospholipid catabolic process"/>
    <property type="evidence" value="ECO:0007669"/>
    <property type="project" value="TreeGrafter"/>
</dbReference>
<dbReference type="PANTHER" id="PTHR31956:SF8">
    <property type="entry name" value="ACID PHOSPHATASE PHOA (AFU_ORTHOLOGUE AFUA_1G03570)"/>
    <property type="match status" value="1"/>
</dbReference>
<comment type="caution">
    <text evidence="2">The sequence shown here is derived from an EMBL/GenBank/DDBJ whole genome shotgun (WGS) entry which is preliminary data.</text>
</comment>
<dbReference type="PANTHER" id="PTHR31956">
    <property type="entry name" value="NON-SPECIFIC PHOSPHOLIPASE C4-RELATED"/>
    <property type="match status" value="1"/>
</dbReference>
<proteinExistence type="predicted"/>
<dbReference type="EMBL" id="QQAW01000002">
    <property type="protein sequence ID" value="RDI39361.1"/>
    <property type="molecule type" value="Genomic_DNA"/>
</dbReference>
<evidence type="ECO:0000256" key="1">
    <source>
        <dbReference type="ARBA" id="ARBA00022801"/>
    </source>
</evidence>
<dbReference type="InterPro" id="IPR017850">
    <property type="entry name" value="Alkaline_phosphatase_core_sf"/>
</dbReference>
<dbReference type="GO" id="GO:0016788">
    <property type="term" value="F:hydrolase activity, acting on ester bonds"/>
    <property type="evidence" value="ECO:0007669"/>
    <property type="project" value="InterPro"/>
</dbReference>
<organism evidence="2 3">
    <name type="scientific">Gluconacetobacter liquefaciens</name>
    <name type="common">Acetobacter liquefaciens</name>
    <dbReference type="NCBI Taxonomy" id="89584"/>
    <lineage>
        <taxon>Bacteria</taxon>
        <taxon>Pseudomonadati</taxon>
        <taxon>Pseudomonadota</taxon>
        <taxon>Alphaproteobacteria</taxon>
        <taxon>Acetobacterales</taxon>
        <taxon>Acetobacteraceae</taxon>
        <taxon>Gluconacetobacter</taxon>
    </lineage>
</organism>
<dbReference type="Gene3D" id="3.40.720.10">
    <property type="entry name" value="Alkaline Phosphatase, subunit A"/>
    <property type="match status" value="1"/>
</dbReference>